<feature type="domain" description="HTH araC/xylS-type" evidence="4">
    <location>
        <begin position="217"/>
        <end position="315"/>
    </location>
</feature>
<geneLocation type="plasmid" evidence="5 6">
    <name>PPGU16_p1</name>
</geneLocation>
<gene>
    <name evidence="5" type="ORF">PPGU16_60290</name>
</gene>
<dbReference type="InterPro" id="IPR020449">
    <property type="entry name" value="Tscrpt_reg_AraC-type_HTH"/>
</dbReference>
<reference evidence="5 6" key="1">
    <citation type="journal article" date="2020" name="Genes (Basel)">
        <title>Genomic Comparison of Insect Gut Symbionts from Divergent Burkholderia Subclades.</title>
        <authorList>
            <person name="Takeshita K."/>
            <person name="Kikuchi Y."/>
        </authorList>
    </citation>
    <scope>NUCLEOTIDE SEQUENCE [LARGE SCALE GENOMIC DNA]</scope>
    <source>
        <strain evidence="5 6">PGU16</strain>
        <plasmid evidence="5 6">PPGU16_p1</plasmid>
    </source>
</reference>
<dbReference type="InterPro" id="IPR050204">
    <property type="entry name" value="AraC_XylS_family_regulators"/>
</dbReference>
<dbReference type="SMART" id="SM00342">
    <property type="entry name" value="HTH_ARAC"/>
    <property type="match status" value="1"/>
</dbReference>
<proteinExistence type="predicted"/>
<protein>
    <submittedName>
        <fullName evidence="5">AraC family transcriptional regulator</fullName>
    </submittedName>
</protein>
<dbReference type="EMBL" id="AP023176">
    <property type="protein sequence ID" value="BCF92962.1"/>
    <property type="molecule type" value="Genomic_DNA"/>
</dbReference>
<evidence type="ECO:0000256" key="3">
    <source>
        <dbReference type="ARBA" id="ARBA00023163"/>
    </source>
</evidence>
<name>A0A7I8BWD8_9BURK</name>
<dbReference type="GO" id="GO:0043565">
    <property type="term" value="F:sequence-specific DNA binding"/>
    <property type="evidence" value="ECO:0007669"/>
    <property type="project" value="InterPro"/>
</dbReference>
<keyword evidence="3" id="KW-0804">Transcription</keyword>
<dbReference type="InterPro" id="IPR018062">
    <property type="entry name" value="HTH_AraC-typ_CS"/>
</dbReference>
<keyword evidence="6" id="KW-1185">Reference proteome</keyword>
<dbReference type="SUPFAM" id="SSF46689">
    <property type="entry name" value="Homeodomain-like"/>
    <property type="match status" value="2"/>
</dbReference>
<evidence type="ECO:0000259" key="4">
    <source>
        <dbReference type="PROSITE" id="PS01124"/>
    </source>
</evidence>
<dbReference type="PROSITE" id="PS00041">
    <property type="entry name" value="HTH_ARAC_FAMILY_1"/>
    <property type="match status" value="1"/>
</dbReference>
<dbReference type="PROSITE" id="PS01124">
    <property type="entry name" value="HTH_ARAC_FAMILY_2"/>
    <property type="match status" value="1"/>
</dbReference>
<dbReference type="RefSeq" id="WP_180726454.1">
    <property type="nucleotide sequence ID" value="NZ_AP023176.1"/>
</dbReference>
<dbReference type="PRINTS" id="PR00032">
    <property type="entry name" value="HTHARAC"/>
</dbReference>
<evidence type="ECO:0000313" key="5">
    <source>
        <dbReference type="EMBL" id="BCF92962.1"/>
    </source>
</evidence>
<organism evidence="5 6">
    <name type="scientific">Paraburkholderia largidicola</name>
    <dbReference type="NCBI Taxonomy" id="3014751"/>
    <lineage>
        <taxon>Bacteria</taxon>
        <taxon>Pseudomonadati</taxon>
        <taxon>Pseudomonadota</taxon>
        <taxon>Betaproteobacteria</taxon>
        <taxon>Burkholderiales</taxon>
        <taxon>Burkholderiaceae</taxon>
        <taxon>Paraburkholderia</taxon>
    </lineage>
</organism>
<accession>A0A7I8BWD8</accession>
<dbReference type="InterPro" id="IPR009057">
    <property type="entry name" value="Homeodomain-like_sf"/>
</dbReference>
<evidence type="ECO:0000256" key="1">
    <source>
        <dbReference type="ARBA" id="ARBA00023015"/>
    </source>
</evidence>
<keyword evidence="5" id="KW-0614">Plasmid</keyword>
<keyword evidence="2" id="KW-0238">DNA-binding</keyword>
<dbReference type="AlphaFoldDB" id="A0A7I8BWD8"/>
<dbReference type="Gene3D" id="1.10.10.60">
    <property type="entry name" value="Homeodomain-like"/>
    <property type="match status" value="2"/>
</dbReference>
<dbReference type="InterPro" id="IPR018060">
    <property type="entry name" value="HTH_AraC"/>
</dbReference>
<dbReference type="GO" id="GO:0003700">
    <property type="term" value="F:DNA-binding transcription factor activity"/>
    <property type="evidence" value="ECO:0007669"/>
    <property type="project" value="InterPro"/>
</dbReference>
<evidence type="ECO:0000313" key="6">
    <source>
        <dbReference type="Proteomes" id="UP000510888"/>
    </source>
</evidence>
<dbReference type="Pfam" id="PF12833">
    <property type="entry name" value="HTH_18"/>
    <property type="match status" value="1"/>
</dbReference>
<dbReference type="Proteomes" id="UP000510888">
    <property type="component" value="Plasmid PPGU16_p1"/>
</dbReference>
<keyword evidence="1" id="KW-0805">Transcription regulation</keyword>
<dbReference type="PANTHER" id="PTHR46796">
    <property type="entry name" value="HTH-TYPE TRANSCRIPTIONAL ACTIVATOR RHAS-RELATED"/>
    <property type="match status" value="1"/>
</dbReference>
<evidence type="ECO:0000256" key="2">
    <source>
        <dbReference type="ARBA" id="ARBA00023125"/>
    </source>
</evidence>
<dbReference type="PANTHER" id="PTHR46796:SF14">
    <property type="entry name" value="TRANSCRIPTIONAL REGULATORY PROTEIN"/>
    <property type="match status" value="1"/>
</dbReference>
<sequence>MVAASRTDADSLARMAAHAAASLIPAETDWRCARTVREAASANPHKVIVTRWTHAGHTPLKVTSDGSDTFHCVAINLKCAEFAFKHAGSSVIDGRLTAGVAQVTPPGVPTETLFATSADLLHLFVPQPVLEACYRDLYQHNPSHAISLDDPALIRDPVVERLSQALIGAPAGDVIGGKMFVEKISLAIVSRIVAHHYARSVRRLTQGAHPLPQWRLERVSEFVDAHLGEKIGLPEMASSAGLTRMHFAAQFRRATGMGPHEYLLRRRIDRAKQLLRDSHFSVLDIAISCGFESQPHFTTVFRKQVGEPPARWKASLPASCS</sequence>
<dbReference type="KEGG" id="plad:PPGU16_60290"/>